<dbReference type="EMBL" id="MT143649">
    <property type="protein sequence ID" value="QJA99422.1"/>
    <property type="molecule type" value="Genomic_DNA"/>
</dbReference>
<accession>A0A6M3M7C4</accession>
<name>A0A6M3M7C4_9ZZZZ</name>
<gene>
    <name evidence="1" type="ORF">MM171A01060_0018</name>
    <name evidence="2" type="ORF">MM171B02234_0006</name>
</gene>
<dbReference type="EMBL" id="MT143720">
    <property type="protein sequence ID" value="QJB01633.1"/>
    <property type="molecule type" value="Genomic_DNA"/>
</dbReference>
<organism evidence="2">
    <name type="scientific">viral metagenome</name>
    <dbReference type="NCBI Taxonomy" id="1070528"/>
    <lineage>
        <taxon>unclassified sequences</taxon>
        <taxon>metagenomes</taxon>
        <taxon>organismal metagenomes</taxon>
    </lineage>
</organism>
<evidence type="ECO:0000313" key="2">
    <source>
        <dbReference type="EMBL" id="QJB01633.1"/>
    </source>
</evidence>
<evidence type="ECO:0000313" key="1">
    <source>
        <dbReference type="EMBL" id="QJA99422.1"/>
    </source>
</evidence>
<dbReference type="AlphaFoldDB" id="A0A6M3M7C4"/>
<proteinExistence type="predicted"/>
<reference evidence="2" key="1">
    <citation type="submission" date="2020-03" db="EMBL/GenBank/DDBJ databases">
        <title>The deep terrestrial virosphere.</title>
        <authorList>
            <person name="Holmfeldt K."/>
            <person name="Nilsson E."/>
            <person name="Simone D."/>
            <person name="Lopez-Fernandez M."/>
            <person name="Wu X."/>
            <person name="de Brujin I."/>
            <person name="Lundin D."/>
            <person name="Andersson A."/>
            <person name="Bertilsson S."/>
            <person name="Dopson M."/>
        </authorList>
    </citation>
    <scope>NUCLEOTIDE SEQUENCE</scope>
    <source>
        <strain evidence="1">MM171A01060</strain>
        <strain evidence="2">MM171B02234</strain>
    </source>
</reference>
<sequence>MPEVGTKVRESGDDVEIGKEYEIVNVESVTTEISFYKGIRVELLTKKAEEGSIMLWERPITTSKSKLGIFITLLGSNTDGWLHKRIKIVDWRQGARIIELVK</sequence>
<protein>
    <submittedName>
        <fullName evidence="2">Uncharacterized protein</fullName>
    </submittedName>
</protein>